<dbReference type="AlphaFoldDB" id="A0A6V7DSA6"/>
<dbReference type="RefSeq" id="WP_180336525.1">
    <property type="nucleotide sequence ID" value="NZ_CP103838.1"/>
</dbReference>
<proteinExistence type="predicted"/>
<reference evidence="2" key="1">
    <citation type="submission" date="2020-07" db="EMBL/GenBank/DDBJ databases">
        <authorList>
            <person name="Pothier F. J."/>
        </authorList>
    </citation>
    <scope>NUCLEOTIDE SEQUENCE</scope>
    <source>
        <strain evidence="2">CFBP 2533</strain>
    </source>
</reference>
<evidence type="ECO:0000259" key="1">
    <source>
        <dbReference type="Pfam" id="PF09359"/>
    </source>
</evidence>
<dbReference type="CDD" id="cd07750">
    <property type="entry name" value="PolyPPase_VTC_like"/>
    <property type="match status" value="1"/>
</dbReference>
<evidence type="ECO:0000313" key="2">
    <source>
        <dbReference type="EMBL" id="CAD0339727.1"/>
    </source>
</evidence>
<dbReference type="EMBL" id="LR828261">
    <property type="protein sequence ID" value="CAD0339727.1"/>
    <property type="molecule type" value="Genomic_DNA"/>
</dbReference>
<protein>
    <recommendedName>
        <fullName evidence="1">VTC domain-containing protein</fullName>
    </recommendedName>
</protein>
<name>A0A6V7DSA6_9XANT</name>
<dbReference type="GO" id="GO:0006799">
    <property type="term" value="P:polyphosphate biosynthetic process"/>
    <property type="evidence" value="ECO:0007669"/>
    <property type="project" value="UniProtKB-ARBA"/>
</dbReference>
<dbReference type="Gene3D" id="3.20.100.30">
    <property type="entry name" value="VTC, catalytic tunnel domain"/>
    <property type="match status" value="1"/>
</dbReference>
<dbReference type="EMBL" id="LR828261">
    <property type="protein sequence ID" value="CAD0339739.1"/>
    <property type="molecule type" value="Genomic_DNA"/>
</dbReference>
<organism evidence="2">
    <name type="scientific">Xanthomonas hortorum pv. pelargonii</name>
    <dbReference type="NCBI Taxonomy" id="453602"/>
    <lineage>
        <taxon>Bacteria</taxon>
        <taxon>Pseudomonadati</taxon>
        <taxon>Pseudomonadota</taxon>
        <taxon>Gammaproteobacteria</taxon>
        <taxon>Lysobacterales</taxon>
        <taxon>Lysobacteraceae</taxon>
        <taxon>Xanthomonas</taxon>
    </lineage>
</organism>
<dbReference type="InterPro" id="IPR042267">
    <property type="entry name" value="VTC_sf"/>
</dbReference>
<accession>A0A6V7DSA6</accession>
<dbReference type="Pfam" id="PF09359">
    <property type="entry name" value="VTC"/>
    <property type="match status" value="1"/>
</dbReference>
<sequence length="301" mass="34062">MNTFACPPALPRQRLADGVPLLLSHSDAAAITARAQTPVANSMTCPEQQFRAIGLERLNATASMLIRRDNKYVVHEDRLAPAWAELIGQFDILEIDGKRDFIYDTCYFDDPGHTSYFDHHRGRRQRCKIRMRNYVDAHLCFAEIKLKGKRGQTEKRRIACPVDQYGVLGERAQSQIRSAYRDLYARDLTQALEPICWMRYRRTTLVAKEGGERMTIDRGMVFMDASGTCRIDDDLVIVETKSGNANGIADKILRRLHQHPTNSASKYCVSLAALRQVSKYNKLLPALRKLAVVPTHATPTA</sequence>
<feature type="domain" description="VTC" evidence="1">
    <location>
        <begin position="67"/>
        <end position="274"/>
    </location>
</feature>
<gene>
    <name evidence="2" type="ORF">CFBP2533_26890</name>
</gene>
<dbReference type="InterPro" id="IPR018966">
    <property type="entry name" value="VTC_domain"/>
</dbReference>